<feature type="region of interest" description="Disordered" evidence="2">
    <location>
        <begin position="679"/>
        <end position="702"/>
    </location>
</feature>
<evidence type="ECO:0000313" key="4">
    <source>
        <dbReference type="EMBL" id="HIU22149.1"/>
    </source>
</evidence>
<gene>
    <name evidence="4" type="ORF">IAD49_01065</name>
</gene>
<dbReference type="GO" id="GO:0004040">
    <property type="term" value="F:amidase activity"/>
    <property type="evidence" value="ECO:0007669"/>
    <property type="project" value="InterPro"/>
</dbReference>
<comment type="caution">
    <text evidence="4">The sequence shown here is derived from an EMBL/GenBank/DDBJ whole genome shotgun (WGS) entry which is preliminary data.</text>
</comment>
<dbReference type="AlphaFoldDB" id="A0A9D1L247"/>
<dbReference type="Proteomes" id="UP000824087">
    <property type="component" value="Unassembled WGS sequence"/>
</dbReference>
<comment type="subcellular location">
    <subcellularLocation>
        <location evidence="1">Cell envelope</location>
    </subcellularLocation>
</comment>
<evidence type="ECO:0000256" key="1">
    <source>
        <dbReference type="ARBA" id="ARBA00004196"/>
    </source>
</evidence>
<dbReference type="InterPro" id="IPR002901">
    <property type="entry name" value="MGlyc_endo_b_GlcNAc-like_dom"/>
</dbReference>
<accession>A0A9D1L247</accession>
<evidence type="ECO:0000313" key="5">
    <source>
        <dbReference type="Proteomes" id="UP000824087"/>
    </source>
</evidence>
<feature type="region of interest" description="Disordered" evidence="2">
    <location>
        <begin position="545"/>
        <end position="567"/>
    </location>
</feature>
<feature type="domain" description="Mannosyl-glycoprotein endo-beta-N-acetylglucosamidase-like" evidence="3">
    <location>
        <begin position="238"/>
        <end position="350"/>
    </location>
</feature>
<evidence type="ECO:0000259" key="3">
    <source>
        <dbReference type="Pfam" id="PF01832"/>
    </source>
</evidence>
<proteinExistence type="predicted"/>
<dbReference type="Gene3D" id="2.60.40.4270">
    <property type="entry name" value="Listeria-Bacteroides repeat domain"/>
    <property type="match status" value="5"/>
</dbReference>
<dbReference type="Gene3D" id="1.10.530.10">
    <property type="match status" value="1"/>
</dbReference>
<sequence>MKKILNILLVFTILFSCFIPPYEYQEVKADTYPQYAIVNFRTKSCDVNTYYTTDTGLSGYTNGCYGADAAFLGIENGKVKFKLSGVVGYVNPSEVEIRNMDPEIPTTYISNYIVEDGRIKHVIQQNVNYYNSANVISIGRAPEGLANGIYYSYDGIYFYEGTLNGFKKMIDDYKEGAHYRALNATKPYYNYYLYLPVRTISNYTVEDIAYDLSTYNSKMTSYPPASNESHLYGEELSFIEYQGEYGVNAIMSLSLAKNESNMGRSKIAYNKNNLFGMAAYDSSTGSAFSFKTVREGIKYFNKTMISEGYLDPKDKGNRYHGGHVGNKGSGFNVKYASDPYWGEKEASYYYNFDRIYGNQDYNKEKIGIKTNDQIYPIRKEPDNNATILYQTTNERNIPFVILEEVMVGNQKWYKVQTDPTLTEDRSQVLQDNGAYNFNQNYGYIRADYIGYVSNGNGQKAKYTIEFNPNGGHFPDRTETSSKKITVEEYTVPQVQSPVRDGYTFVGWNETVIPAQENKTYVAVWKSPTPQKYNIIFDANGGKFNDGTTTKSQSVEEGNKPTVPESPTRDGYVFKGWDSEISLVTGNKTYTAVWEKVPKKYEITFDADGGKFSDGSTSKVVTAIEGEKPQTIENPIREGYIFKGWSPEIVSATKNTTYTAIWEKEKEIYTVTFDANGGSFEDGSKKQEQKVEEGTKPTEPKAPTKKGYRFIGWDQTVTEAVENVTYKAVWEAVKTYEITFDANGGKFENQKDTLTVNVEENQKPTVNIPTKKGYVFQGWDPEITTATKNTTYKAIWKELSLDDLGEKNGLFYVDSFQKQDGKLKFKGYNTIEGIDNNLDTNIEYTLIFKNVETQEEVLSQNATRITNKENHPFEIYSVDGKDYTYAWFEMEIDFSKLPEGNYIMYMVSNTDQYYSKKTVNNLTNSVQSANYSQGDKNIIIRNNYNYENSPIELIVRNKSNMNVQKNVGTYYNQFDTYTIFEFTPDNLLHIRGLSYSYGMNLSNQGVTNRSLLFENVETYQVYSKTLGYITNGDYMAPLPENDSLGKERAWYDKSINLSDIPKGTYILYTTTTSQGKTDISEMTEKMGRSLEDVVKVIDGKRYSFHINYERGSRIEMVVE</sequence>
<dbReference type="InterPro" id="IPR042229">
    <property type="entry name" value="Listeria/Bacterioides_rpt_sf"/>
</dbReference>
<reference evidence="4" key="2">
    <citation type="journal article" date="2021" name="PeerJ">
        <title>Extensive microbial diversity within the chicken gut microbiome revealed by metagenomics and culture.</title>
        <authorList>
            <person name="Gilroy R."/>
            <person name="Ravi A."/>
            <person name="Getino M."/>
            <person name="Pursley I."/>
            <person name="Horton D.L."/>
            <person name="Alikhan N.F."/>
            <person name="Baker D."/>
            <person name="Gharbi K."/>
            <person name="Hall N."/>
            <person name="Watson M."/>
            <person name="Adriaenssens E.M."/>
            <person name="Foster-Nyarko E."/>
            <person name="Jarju S."/>
            <person name="Secka A."/>
            <person name="Antonio M."/>
            <person name="Oren A."/>
            <person name="Chaudhuri R.R."/>
            <person name="La Ragione R."/>
            <person name="Hildebrand F."/>
            <person name="Pallen M.J."/>
        </authorList>
    </citation>
    <scope>NUCLEOTIDE SEQUENCE</scope>
    <source>
        <strain evidence="4">CHK197-8231</strain>
    </source>
</reference>
<protein>
    <submittedName>
        <fullName evidence="4">InlB B-repeat-containing protein</fullName>
    </submittedName>
</protein>
<dbReference type="Pfam" id="PF09479">
    <property type="entry name" value="Flg_new"/>
    <property type="match status" value="5"/>
</dbReference>
<evidence type="ECO:0000256" key="2">
    <source>
        <dbReference type="SAM" id="MobiDB-lite"/>
    </source>
</evidence>
<dbReference type="PROSITE" id="PS51257">
    <property type="entry name" value="PROKAR_LIPOPROTEIN"/>
    <property type="match status" value="1"/>
</dbReference>
<dbReference type="Pfam" id="PF01832">
    <property type="entry name" value="Glucosaminidase"/>
    <property type="match status" value="1"/>
</dbReference>
<dbReference type="InterPro" id="IPR013378">
    <property type="entry name" value="InlB-like_B-rpt"/>
</dbReference>
<dbReference type="GO" id="GO:0030313">
    <property type="term" value="C:cell envelope"/>
    <property type="evidence" value="ECO:0007669"/>
    <property type="project" value="UniProtKB-SubCell"/>
</dbReference>
<organism evidence="4 5">
    <name type="scientific">Candidatus Fimihabitans intestinipullorum</name>
    <dbReference type="NCBI Taxonomy" id="2840820"/>
    <lineage>
        <taxon>Bacteria</taxon>
        <taxon>Bacillati</taxon>
        <taxon>Mycoplasmatota</taxon>
        <taxon>Mycoplasmatota incertae sedis</taxon>
        <taxon>Candidatus Fimihabitans</taxon>
    </lineage>
</organism>
<reference evidence="4" key="1">
    <citation type="submission" date="2020-10" db="EMBL/GenBank/DDBJ databases">
        <authorList>
            <person name="Gilroy R."/>
        </authorList>
    </citation>
    <scope>NUCLEOTIDE SEQUENCE</scope>
    <source>
        <strain evidence="4">CHK197-8231</strain>
    </source>
</reference>
<feature type="compositionally biased region" description="Polar residues" evidence="2">
    <location>
        <begin position="545"/>
        <end position="555"/>
    </location>
</feature>
<name>A0A9D1L247_9BACT</name>
<feature type="compositionally biased region" description="Basic and acidic residues" evidence="2">
    <location>
        <begin position="681"/>
        <end position="698"/>
    </location>
</feature>
<dbReference type="EMBL" id="DVML01000007">
    <property type="protein sequence ID" value="HIU22149.1"/>
    <property type="molecule type" value="Genomic_DNA"/>
</dbReference>